<keyword evidence="6" id="KW-1185">Reference proteome</keyword>
<organism evidence="5 6">
    <name type="scientific">Actinophytocola gossypii</name>
    <dbReference type="NCBI Taxonomy" id="2812003"/>
    <lineage>
        <taxon>Bacteria</taxon>
        <taxon>Bacillati</taxon>
        <taxon>Actinomycetota</taxon>
        <taxon>Actinomycetes</taxon>
        <taxon>Pseudonocardiales</taxon>
        <taxon>Pseudonocardiaceae</taxon>
    </lineage>
</organism>
<keyword evidence="4" id="KW-0143">Chaperone</keyword>
<evidence type="ECO:0000256" key="3">
    <source>
        <dbReference type="ARBA" id="ARBA00022490"/>
    </source>
</evidence>
<comment type="caution">
    <text evidence="5">The sequence shown here is derived from an EMBL/GenBank/DDBJ whole genome shotgun (WGS) entry which is preliminary data.</text>
</comment>
<comment type="subcellular location">
    <subcellularLocation>
        <location evidence="1">Cytoplasm</location>
    </subcellularLocation>
</comment>
<dbReference type="RefSeq" id="WP_260196264.1">
    <property type="nucleotide sequence ID" value="NZ_JAFFZE010000037.1"/>
</dbReference>
<sequence length="248" mass="25764">MRDPASGWVQVSSVEFFLLWTAMGLGEPPVPLEVSHVGRTPRARAQLVEEASEALAARELGTVSEPARDVALVLRTLARGGATLDLRVLGQGSPLLGYATASEGGAAVAARVDGEIRMGSVRPTAVAPALLDSLPALPAGSGRPANIAVADYDAACAEAEREGVTGFVRALHAAGVRQPEASMLAQALTTRTGGGQLGVTGRGRALVTWLDAEDGRYALRQHGAWLTVTPTDLPRLASMAEEMLADVR</sequence>
<dbReference type="InterPro" id="IPR025734">
    <property type="entry name" value="EspG"/>
</dbReference>
<dbReference type="Pfam" id="PF14011">
    <property type="entry name" value="ESX-1_EspG"/>
    <property type="match status" value="1"/>
</dbReference>
<evidence type="ECO:0000256" key="4">
    <source>
        <dbReference type="ARBA" id="ARBA00023186"/>
    </source>
</evidence>
<evidence type="ECO:0000256" key="1">
    <source>
        <dbReference type="ARBA" id="ARBA00004496"/>
    </source>
</evidence>
<evidence type="ECO:0000256" key="2">
    <source>
        <dbReference type="ARBA" id="ARBA00006411"/>
    </source>
</evidence>
<dbReference type="Proteomes" id="UP001156441">
    <property type="component" value="Unassembled WGS sequence"/>
</dbReference>
<name>A0ABT2JKP3_9PSEU</name>
<keyword evidence="3" id="KW-0963">Cytoplasm</keyword>
<gene>
    <name evidence="5" type="ORF">JT362_34830</name>
</gene>
<evidence type="ECO:0000313" key="5">
    <source>
        <dbReference type="EMBL" id="MCT2588296.1"/>
    </source>
</evidence>
<accession>A0ABT2JKP3</accession>
<proteinExistence type="inferred from homology"/>
<reference evidence="5 6" key="1">
    <citation type="submission" date="2021-02" db="EMBL/GenBank/DDBJ databases">
        <title>Actinophytocola xerophila sp. nov., isolated from soil of cotton cropping field.</title>
        <authorList>
            <person name="Huang R."/>
            <person name="Chen X."/>
            <person name="Ge X."/>
            <person name="Liu W."/>
        </authorList>
    </citation>
    <scope>NUCLEOTIDE SEQUENCE [LARGE SCALE GENOMIC DNA]</scope>
    <source>
        <strain evidence="5 6">S1-96</strain>
    </source>
</reference>
<comment type="similarity">
    <text evidence="2">Belongs to the EspG family.</text>
</comment>
<dbReference type="EMBL" id="JAFFZE010000037">
    <property type="protein sequence ID" value="MCT2588296.1"/>
    <property type="molecule type" value="Genomic_DNA"/>
</dbReference>
<protein>
    <submittedName>
        <fullName evidence="5">ESX secretion-associated protein EspG</fullName>
    </submittedName>
</protein>
<evidence type="ECO:0000313" key="6">
    <source>
        <dbReference type="Proteomes" id="UP001156441"/>
    </source>
</evidence>